<protein>
    <submittedName>
        <fullName evidence="3">Amidase</fullName>
    </submittedName>
</protein>
<comment type="caution">
    <text evidence="3">The sequence shown here is derived from an EMBL/GenBank/DDBJ whole genome shotgun (WGS) entry which is preliminary data.</text>
</comment>
<dbReference type="AlphaFoldDB" id="A0A4R2M2Q7"/>
<dbReference type="InterPro" id="IPR020556">
    <property type="entry name" value="Amidase_CS"/>
</dbReference>
<evidence type="ECO:0000313" key="3">
    <source>
        <dbReference type="EMBL" id="TCP00802.1"/>
    </source>
</evidence>
<dbReference type="GeneID" id="99682997"/>
<gene>
    <name evidence="3" type="ORF">EV684_1116</name>
</gene>
<dbReference type="InterPro" id="IPR023631">
    <property type="entry name" value="Amidase_dom"/>
</dbReference>
<evidence type="ECO:0000259" key="2">
    <source>
        <dbReference type="Pfam" id="PF01425"/>
    </source>
</evidence>
<dbReference type="Pfam" id="PF01425">
    <property type="entry name" value="Amidase"/>
    <property type="match status" value="1"/>
</dbReference>
<dbReference type="RefSeq" id="WP_132648429.1">
    <property type="nucleotide sequence ID" value="NZ_CP181386.1"/>
</dbReference>
<dbReference type="Gene3D" id="3.90.1300.10">
    <property type="entry name" value="Amidase signature (AS) domain"/>
    <property type="match status" value="1"/>
</dbReference>
<proteinExistence type="inferred from homology"/>
<dbReference type="Proteomes" id="UP000295106">
    <property type="component" value="Unassembled WGS sequence"/>
</dbReference>
<feature type="domain" description="Amidase" evidence="2">
    <location>
        <begin position="27"/>
        <end position="419"/>
    </location>
</feature>
<dbReference type="InterPro" id="IPR036928">
    <property type="entry name" value="AS_sf"/>
</dbReference>
<comment type="similarity">
    <text evidence="1">Belongs to the amidase family.</text>
</comment>
<name>A0A4R2M2Q7_RUBGE</name>
<dbReference type="PANTHER" id="PTHR11895:SF7">
    <property type="entry name" value="GLUTAMYL-TRNA(GLN) AMIDOTRANSFERASE SUBUNIT A, MITOCHONDRIAL"/>
    <property type="match status" value="1"/>
</dbReference>
<organism evidence="3 4">
    <name type="scientific">Rubrivivax gelatinosus</name>
    <name type="common">Rhodocyclus gelatinosus</name>
    <name type="synonym">Rhodopseudomonas gelatinosa</name>
    <dbReference type="NCBI Taxonomy" id="28068"/>
    <lineage>
        <taxon>Bacteria</taxon>
        <taxon>Pseudomonadati</taxon>
        <taxon>Pseudomonadota</taxon>
        <taxon>Betaproteobacteria</taxon>
        <taxon>Burkholderiales</taxon>
        <taxon>Sphaerotilaceae</taxon>
        <taxon>Rubrivivax</taxon>
    </lineage>
</organism>
<dbReference type="OrthoDB" id="8576090at2"/>
<accession>A0A4R2M2Q7</accession>
<reference evidence="3 4" key="1">
    <citation type="submission" date="2019-03" db="EMBL/GenBank/DDBJ databases">
        <title>Genomic Encyclopedia of Type Strains, Phase IV (KMG-IV): sequencing the most valuable type-strain genomes for metagenomic binning, comparative biology and taxonomic classification.</title>
        <authorList>
            <person name="Goeker M."/>
        </authorList>
    </citation>
    <scope>NUCLEOTIDE SEQUENCE [LARGE SCALE GENOMIC DNA]</scope>
    <source>
        <strain evidence="3 4">DSM 1709</strain>
    </source>
</reference>
<evidence type="ECO:0000313" key="4">
    <source>
        <dbReference type="Proteomes" id="UP000295106"/>
    </source>
</evidence>
<sequence>MRHDEYLRHDATALAELVRRGEVAAPELLELARAQAERVQPRLNAFTRMLPALAEAQLARVPAGALAGVPFVVKDSVADVAGQATSYGSRAGARFVAPVHAAVLRRLLDAGAVVFAKTNLPEFGLKGISDSRRFGPVSNPWDPTRNAGGSSGGSAAAVAAGVVAMAGGNDGGGSLRIPAAFCGLFALKPSRGRISNGPGLGEVWFGACSEGVISRSVRDSALALDILCGPEPGDPFSGAAPAEPFVAALRRPPPRLRIAFSTASPLGTEVDAEAVAAVQAAARRLAALGHHVEQAAPPIDGHAVAACYLKLYAAQVPAVMDQARSLGARDSEFEPLTRVMAAYGRRLDAAALTLSLARWNEFARTLGAFLGAWDVWLTPTTARPALPHGLLDPSPAEARLTDALLACGLLAPLARWGALDTRVQRLFVQNLAPYPFTQLANLAGVPAMSLPLHWTPEGLPLGVQALGRQGDEATLLQLAAELEADTPWFDRLAPIAGGAG</sequence>
<evidence type="ECO:0000256" key="1">
    <source>
        <dbReference type="ARBA" id="ARBA00009199"/>
    </source>
</evidence>
<dbReference type="SUPFAM" id="SSF75304">
    <property type="entry name" value="Amidase signature (AS) enzymes"/>
    <property type="match status" value="1"/>
</dbReference>
<dbReference type="GO" id="GO:0003824">
    <property type="term" value="F:catalytic activity"/>
    <property type="evidence" value="ECO:0007669"/>
    <property type="project" value="InterPro"/>
</dbReference>
<dbReference type="InterPro" id="IPR000120">
    <property type="entry name" value="Amidase"/>
</dbReference>
<dbReference type="EMBL" id="SLXD01000011">
    <property type="protein sequence ID" value="TCP00802.1"/>
    <property type="molecule type" value="Genomic_DNA"/>
</dbReference>
<dbReference type="PROSITE" id="PS00571">
    <property type="entry name" value="AMIDASES"/>
    <property type="match status" value="1"/>
</dbReference>
<dbReference type="PANTHER" id="PTHR11895">
    <property type="entry name" value="TRANSAMIDASE"/>
    <property type="match status" value="1"/>
</dbReference>